<dbReference type="Proteomes" id="UP000548326">
    <property type="component" value="Unassembled WGS sequence"/>
</dbReference>
<proteinExistence type="predicted"/>
<feature type="chain" id="PRO_5032432220" description="Chaperone of endosialidase" evidence="1">
    <location>
        <begin position="21"/>
        <end position="368"/>
    </location>
</feature>
<comment type="caution">
    <text evidence="2">The sequence shown here is derived from an EMBL/GenBank/DDBJ whole genome shotgun (WGS) entry which is preliminary data.</text>
</comment>
<keyword evidence="1" id="KW-0732">Signal</keyword>
<reference evidence="2 3" key="1">
    <citation type="submission" date="2020-08" db="EMBL/GenBank/DDBJ databases">
        <title>Genomic Encyclopedia of Type Strains, Phase IV (KMG-V): Genome sequencing to study the core and pangenomes of soil and plant-associated prokaryotes.</title>
        <authorList>
            <person name="Whitman W."/>
        </authorList>
    </citation>
    <scope>NUCLEOTIDE SEQUENCE [LARGE SCALE GENOMIC DNA]</scope>
    <source>
        <strain evidence="2 3">MP601</strain>
    </source>
</reference>
<gene>
    <name evidence="2" type="ORF">HDF22_002455</name>
</gene>
<feature type="signal peptide" evidence="1">
    <location>
        <begin position="1"/>
        <end position="20"/>
    </location>
</feature>
<evidence type="ECO:0000256" key="1">
    <source>
        <dbReference type="SAM" id="SignalP"/>
    </source>
</evidence>
<dbReference type="RefSeq" id="WP_183587728.1">
    <property type="nucleotide sequence ID" value="NZ_JACHCA010000006.1"/>
</dbReference>
<organism evidence="2 3">
    <name type="scientific">Mucilaginibacter lappiensis</name>
    <dbReference type="NCBI Taxonomy" id="354630"/>
    <lineage>
        <taxon>Bacteria</taxon>
        <taxon>Pseudomonadati</taxon>
        <taxon>Bacteroidota</taxon>
        <taxon>Sphingobacteriia</taxon>
        <taxon>Sphingobacteriales</taxon>
        <taxon>Sphingobacteriaceae</taxon>
        <taxon>Mucilaginibacter</taxon>
    </lineage>
</organism>
<evidence type="ECO:0000313" key="3">
    <source>
        <dbReference type="Proteomes" id="UP000548326"/>
    </source>
</evidence>
<dbReference type="EMBL" id="JACHCA010000006">
    <property type="protein sequence ID" value="MBB6128334.1"/>
    <property type="molecule type" value="Genomic_DNA"/>
</dbReference>
<name>A0A841JCI0_9SPHI</name>
<protein>
    <recommendedName>
        <fullName evidence="4">Chaperone of endosialidase</fullName>
    </recommendedName>
</protein>
<sequence length="368" mass="39440">MKKLILSLSLFLSFSSLVHAQWTTNGTNTTTPTTNLVGIGTTTPDEKLVVNGNVKTILDPNPSFVSQNVVRIMTLGVSGITGAQNWAIRGVYQYPGGVLLNAAGGDLDIIKSLNGNTILGTKTDGTPLGNVGIGTTNPQTSLHVVSTGATYEADNSKAISGGGLVIQGNIGGSRSAATGAQLEFVLPANPDGSNFWGQARIITVPGTSSPGAVGKMILGTRRNINKFGTGYQSYYGDDLVIDGAGNVGIGTLTPKETLSVNGNIRAKQVKVESANWPDYVFQKDYQLPSLQEVKAYIDQNQHLPEIPSEQQIAKEGLNLGEMNKLLMKKVEELTLYLIEKDKQDKDKDMLLEKLEQQINELKKTIKHQ</sequence>
<accession>A0A841JCI0</accession>
<evidence type="ECO:0000313" key="2">
    <source>
        <dbReference type="EMBL" id="MBB6128334.1"/>
    </source>
</evidence>
<evidence type="ECO:0008006" key="4">
    <source>
        <dbReference type="Google" id="ProtNLM"/>
    </source>
</evidence>
<dbReference type="AlphaFoldDB" id="A0A841JCI0"/>